<protein>
    <submittedName>
        <fullName evidence="2">Uncharacterized protein</fullName>
    </submittedName>
</protein>
<evidence type="ECO:0000256" key="1">
    <source>
        <dbReference type="SAM" id="Phobius"/>
    </source>
</evidence>
<dbReference type="Proteomes" id="UP000636960">
    <property type="component" value="Unassembled WGS sequence"/>
</dbReference>
<comment type="caution">
    <text evidence="2">The sequence shown here is derived from an EMBL/GenBank/DDBJ whole genome shotgun (WGS) entry which is preliminary data.</text>
</comment>
<feature type="transmembrane region" description="Helical" evidence="1">
    <location>
        <begin position="69"/>
        <end position="87"/>
    </location>
</feature>
<dbReference type="RefSeq" id="WP_203784638.1">
    <property type="nucleotide sequence ID" value="NZ_BOMV01000057.1"/>
</dbReference>
<feature type="transmembrane region" description="Helical" evidence="1">
    <location>
        <begin position="99"/>
        <end position="123"/>
    </location>
</feature>
<evidence type="ECO:0000313" key="3">
    <source>
        <dbReference type="Proteomes" id="UP000636960"/>
    </source>
</evidence>
<sequence length="189" mass="19975">MQKTTSPAGWAGLAGGVASAVVGAIQAVRVEDFDPVVNRTEHVMLGLFAVALVLWIPAYLKLGRLTGTRAGWIGGCLAAFGCALLAFGSTSTNLHDQDYAWFSVVAVPANAAWLIGSLILAVVCWRRRVLPRWLAVGLALVWVTSIILSQAGGNLVAGLIWGIVGWLMIVRDREPAAAADDDARSVRQG</sequence>
<reference evidence="2" key="1">
    <citation type="submission" date="2021-01" db="EMBL/GenBank/DDBJ databases">
        <title>Whole genome shotgun sequence of Actinoplanes rishiriensis NBRC 108556.</title>
        <authorList>
            <person name="Komaki H."/>
            <person name="Tamura T."/>
        </authorList>
    </citation>
    <scope>NUCLEOTIDE SEQUENCE</scope>
    <source>
        <strain evidence="2">NBRC 108556</strain>
    </source>
</reference>
<gene>
    <name evidence="2" type="ORF">Ari01nite_50560</name>
</gene>
<feature type="transmembrane region" description="Helical" evidence="1">
    <location>
        <begin position="130"/>
        <end position="148"/>
    </location>
</feature>
<dbReference type="AlphaFoldDB" id="A0A919JYJ2"/>
<keyword evidence="1" id="KW-0812">Transmembrane</keyword>
<keyword evidence="1" id="KW-1133">Transmembrane helix</keyword>
<evidence type="ECO:0000313" key="2">
    <source>
        <dbReference type="EMBL" id="GIE97591.1"/>
    </source>
</evidence>
<accession>A0A919JYJ2</accession>
<feature type="transmembrane region" description="Helical" evidence="1">
    <location>
        <begin position="154"/>
        <end position="170"/>
    </location>
</feature>
<organism evidence="2 3">
    <name type="scientific">Paractinoplanes rishiriensis</name>
    <dbReference type="NCBI Taxonomy" id="1050105"/>
    <lineage>
        <taxon>Bacteria</taxon>
        <taxon>Bacillati</taxon>
        <taxon>Actinomycetota</taxon>
        <taxon>Actinomycetes</taxon>
        <taxon>Micromonosporales</taxon>
        <taxon>Micromonosporaceae</taxon>
        <taxon>Paractinoplanes</taxon>
    </lineage>
</organism>
<keyword evidence="3" id="KW-1185">Reference proteome</keyword>
<keyword evidence="1" id="KW-0472">Membrane</keyword>
<name>A0A919JYJ2_9ACTN</name>
<feature type="transmembrane region" description="Helical" evidence="1">
    <location>
        <begin position="43"/>
        <end position="62"/>
    </location>
</feature>
<proteinExistence type="predicted"/>
<dbReference type="EMBL" id="BOMV01000057">
    <property type="protein sequence ID" value="GIE97591.1"/>
    <property type="molecule type" value="Genomic_DNA"/>
</dbReference>